<dbReference type="SMART" id="SM00717">
    <property type="entry name" value="SANT"/>
    <property type="match status" value="1"/>
</dbReference>
<evidence type="ECO:0000313" key="11">
    <source>
        <dbReference type="Proteomes" id="UP001163823"/>
    </source>
</evidence>
<comment type="caution">
    <text evidence="10">The sequence shown here is derived from an EMBL/GenBank/DDBJ whole genome shotgun (WGS) entry which is preliminary data.</text>
</comment>
<dbReference type="Proteomes" id="UP001163823">
    <property type="component" value="Chromosome 3"/>
</dbReference>
<comment type="subcellular location">
    <subcellularLocation>
        <location evidence="1">Nucleus</location>
    </subcellularLocation>
</comment>
<dbReference type="PROSITE" id="PS50090">
    <property type="entry name" value="MYB_LIKE"/>
    <property type="match status" value="1"/>
</dbReference>
<feature type="compositionally biased region" description="Polar residues" evidence="6">
    <location>
        <begin position="170"/>
        <end position="182"/>
    </location>
</feature>
<organism evidence="10 11">
    <name type="scientific">Quillaja saponaria</name>
    <name type="common">Soap bark tree</name>
    <dbReference type="NCBI Taxonomy" id="32244"/>
    <lineage>
        <taxon>Eukaryota</taxon>
        <taxon>Viridiplantae</taxon>
        <taxon>Streptophyta</taxon>
        <taxon>Embryophyta</taxon>
        <taxon>Tracheophyta</taxon>
        <taxon>Spermatophyta</taxon>
        <taxon>Magnoliopsida</taxon>
        <taxon>eudicotyledons</taxon>
        <taxon>Gunneridae</taxon>
        <taxon>Pentapetalae</taxon>
        <taxon>rosids</taxon>
        <taxon>fabids</taxon>
        <taxon>Fabales</taxon>
        <taxon>Quillajaceae</taxon>
        <taxon>Quillaja</taxon>
    </lineage>
</organism>
<feature type="region of interest" description="Disordered" evidence="6">
    <location>
        <begin position="119"/>
        <end position="234"/>
    </location>
</feature>
<dbReference type="InterPro" id="IPR017884">
    <property type="entry name" value="SANT_dom"/>
</dbReference>
<dbReference type="PROSITE" id="PS51294">
    <property type="entry name" value="HTH_MYB"/>
    <property type="match status" value="1"/>
</dbReference>
<dbReference type="GO" id="GO:0003677">
    <property type="term" value="F:DNA binding"/>
    <property type="evidence" value="ECO:0007669"/>
    <property type="project" value="UniProtKB-KW"/>
</dbReference>
<protein>
    <submittedName>
        <fullName evidence="10">Protein REVEILLE 1</fullName>
    </submittedName>
</protein>
<evidence type="ECO:0000256" key="3">
    <source>
        <dbReference type="ARBA" id="ARBA00023125"/>
    </source>
</evidence>
<name>A0AAD7Q6C0_QUISA</name>
<dbReference type="AlphaFoldDB" id="A0AAD7Q6C0"/>
<dbReference type="GO" id="GO:0010468">
    <property type="term" value="P:regulation of gene expression"/>
    <property type="evidence" value="ECO:0007669"/>
    <property type="project" value="UniProtKB-ARBA"/>
</dbReference>
<evidence type="ECO:0000256" key="5">
    <source>
        <dbReference type="ARBA" id="ARBA00023242"/>
    </source>
</evidence>
<gene>
    <name evidence="10" type="ORF">O6P43_005269</name>
</gene>
<dbReference type="InterPro" id="IPR006447">
    <property type="entry name" value="Myb_dom_plants"/>
</dbReference>
<dbReference type="NCBIfam" id="TIGR01557">
    <property type="entry name" value="myb_SHAQKYF"/>
    <property type="match status" value="1"/>
</dbReference>
<dbReference type="SUPFAM" id="SSF46689">
    <property type="entry name" value="Homeodomain-like"/>
    <property type="match status" value="1"/>
</dbReference>
<evidence type="ECO:0000313" key="10">
    <source>
        <dbReference type="EMBL" id="KAJ7975331.1"/>
    </source>
</evidence>
<evidence type="ECO:0000256" key="4">
    <source>
        <dbReference type="ARBA" id="ARBA00023163"/>
    </source>
</evidence>
<feature type="region of interest" description="Disordered" evidence="6">
    <location>
        <begin position="1"/>
        <end position="27"/>
    </location>
</feature>
<dbReference type="PANTHER" id="PTHR12802:SF175">
    <property type="entry name" value="PROTEIN REVEILLE 2"/>
    <property type="match status" value="1"/>
</dbReference>
<evidence type="ECO:0000256" key="1">
    <source>
        <dbReference type="ARBA" id="ARBA00004123"/>
    </source>
</evidence>
<evidence type="ECO:0000256" key="2">
    <source>
        <dbReference type="ARBA" id="ARBA00023015"/>
    </source>
</evidence>
<dbReference type="GO" id="GO:0005634">
    <property type="term" value="C:nucleus"/>
    <property type="evidence" value="ECO:0007669"/>
    <property type="project" value="UniProtKB-SubCell"/>
</dbReference>
<dbReference type="Pfam" id="PF00249">
    <property type="entry name" value="Myb_DNA-binding"/>
    <property type="match status" value="1"/>
</dbReference>
<proteinExistence type="predicted"/>
<feature type="domain" description="HTH myb-type" evidence="9">
    <location>
        <begin position="56"/>
        <end position="110"/>
    </location>
</feature>
<evidence type="ECO:0000256" key="6">
    <source>
        <dbReference type="SAM" id="MobiDB-lite"/>
    </source>
</evidence>
<feature type="compositionally biased region" description="Polar residues" evidence="6">
    <location>
        <begin position="12"/>
        <end position="27"/>
    </location>
</feature>
<dbReference type="EMBL" id="JARAOO010000003">
    <property type="protein sequence ID" value="KAJ7975331.1"/>
    <property type="molecule type" value="Genomic_DNA"/>
</dbReference>
<dbReference type="FunFam" id="1.10.10.60:FF:000023">
    <property type="entry name" value="protein REVEILLE 6 isoform X1"/>
    <property type="match status" value="1"/>
</dbReference>
<keyword evidence="5" id="KW-0539">Nucleus</keyword>
<feature type="compositionally biased region" description="Polar residues" evidence="6">
    <location>
        <begin position="190"/>
        <end position="209"/>
    </location>
</feature>
<dbReference type="InterPro" id="IPR009057">
    <property type="entry name" value="Homeodomain-like_sf"/>
</dbReference>
<keyword evidence="3" id="KW-0238">DNA-binding</keyword>
<evidence type="ECO:0000259" key="8">
    <source>
        <dbReference type="PROSITE" id="PS51293"/>
    </source>
</evidence>
<dbReference type="Gene3D" id="1.10.10.60">
    <property type="entry name" value="Homeodomain-like"/>
    <property type="match status" value="1"/>
</dbReference>
<accession>A0AAD7Q6C0</accession>
<feature type="compositionally biased region" description="Basic residues" evidence="6">
    <location>
        <begin position="130"/>
        <end position="140"/>
    </location>
</feature>
<dbReference type="InterPro" id="IPR017930">
    <property type="entry name" value="Myb_dom"/>
</dbReference>
<dbReference type="PROSITE" id="PS51293">
    <property type="entry name" value="SANT"/>
    <property type="match status" value="1"/>
</dbReference>
<keyword evidence="11" id="KW-1185">Reference proteome</keyword>
<evidence type="ECO:0000259" key="7">
    <source>
        <dbReference type="PROSITE" id="PS50090"/>
    </source>
</evidence>
<feature type="domain" description="SANT" evidence="8">
    <location>
        <begin position="59"/>
        <end position="110"/>
    </location>
</feature>
<evidence type="ECO:0000259" key="9">
    <source>
        <dbReference type="PROSITE" id="PS51294"/>
    </source>
</evidence>
<dbReference type="KEGG" id="qsa:O6P43_005269"/>
<reference evidence="10" key="1">
    <citation type="journal article" date="2023" name="Science">
        <title>Elucidation of the pathway for biosynthesis of saponin adjuvants from the soapbark tree.</title>
        <authorList>
            <person name="Reed J."/>
            <person name="Orme A."/>
            <person name="El-Demerdash A."/>
            <person name="Owen C."/>
            <person name="Martin L.B.B."/>
            <person name="Misra R.C."/>
            <person name="Kikuchi S."/>
            <person name="Rejzek M."/>
            <person name="Martin A.C."/>
            <person name="Harkess A."/>
            <person name="Leebens-Mack J."/>
            <person name="Louveau T."/>
            <person name="Stephenson M.J."/>
            <person name="Osbourn A."/>
        </authorList>
    </citation>
    <scope>NUCLEOTIDE SEQUENCE</scope>
    <source>
        <strain evidence="10">S10</strain>
    </source>
</reference>
<keyword evidence="4" id="KW-0804">Transcription</keyword>
<feature type="domain" description="Myb-like" evidence="7">
    <location>
        <begin position="56"/>
        <end position="106"/>
    </location>
</feature>
<sequence length="454" mass="50178">MAVEDQTDDARSITSIPASSYPPNGGIQTETFAQLKDVNYIGIGHSHTAKVRKPYTITKQREKWTEEEHQRFLEALKLYGRAWRQIEEHVGTKSAVQIRSHAQKFFSKVVRESNSNAEISIKPTEIPPPRPKRKPLHPYPRKSADSLKGNSVSSDPEISVCPNLLRGENDTQSPSSILSTPGSDAFGSAFSEQTNRSPSPNSCTTNMRSVSLPPVEKEDGYITSNSSEEEEKGYLSSLPLSAGLDSENILSMKFETSAKETECAKQDGTNMPSFTSIKLFGRIVSVAESQMPSTLEEDNNKSVTCKEINNVIDYKLGQVCLEYQKEKLCSVKSVCDTPLPLMTLYQGPPTFYLATYNKTPVPTPVDACVKERMRENETLKESSHTANAGSVSEVGNGEKNIDDVDSQCQGPCLQGTQKSARGFVPYKRCLAERDADSLVAALDEREWQRARVCS</sequence>
<dbReference type="InterPro" id="IPR001005">
    <property type="entry name" value="SANT/Myb"/>
</dbReference>
<dbReference type="PANTHER" id="PTHR12802">
    <property type="entry name" value="SWI/SNF COMPLEX-RELATED"/>
    <property type="match status" value="1"/>
</dbReference>
<dbReference type="CDD" id="cd00167">
    <property type="entry name" value="SANT"/>
    <property type="match status" value="1"/>
</dbReference>
<feature type="region of interest" description="Disordered" evidence="6">
    <location>
        <begin position="376"/>
        <end position="396"/>
    </location>
</feature>
<keyword evidence="2" id="KW-0805">Transcription regulation</keyword>